<gene>
    <name evidence="1" type="ORF">KSX_50080</name>
</gene>
<name>A0A8J3I540_9CHLR</name>
<reference evidence="1" key="1">
    <citation type="submission" date="2020-10" db="EMBL/GenBank/DDBJ databases">
        <title>Taxonomic study of unclassified bacteria belonging to the class Ktedonobacteria.</title>
        <authorList>
            <person name="Yabe S."/>
            <person name="Wang C.M."/>
            <person name="Zheng Y."/>
            <person name="Sakai Y."/>
            <person name="Cavaletti L."/>
            <person name="Monciardini P."/>
            <person name="Donadio S."/>
        </authorList>
    </citation>
    <scope>NUCLEOTIDE SEQUENCE</scope>
    <source>
        <strain evidence="1">SOSP1-1</strain>
    </source>
</reference>
<protein>
    <submittedName>
        <fullName evidence="1">Uncharacterized protein</fullName>
    </submittedName>
</protein>
<dbReference type="EMBL" id="BNJF01000002">
    <property type="protein sequence ID" value="GHO46845.1"/>
    <property type="molecule type" value="Genomic_DNA"/>
</dbReference>
<evidence type="ECO:0000313" key="1">
    <source>
        <dbReference type="EMBL" id="GHO46845.1"/>
    </source>
</evidence>
<evidence type="ECO:0000313" key="2">
    <source>
        <dbReference type="Proteomes" id="UP000612362"/>
    </source>
</evidence>
<proteinExistence type="predicted"/>
<accession>A0A8J3I540</accession>
<dbReference type="AlphaFoldDB" id="A0A8J3I540"/>
<sequence length="84" mass="9914">MMAKVAPIGRKYIGEFTYISVHYLQFTFYDLLLIRKPRHNGASQARQKDGLSSRFYGEGQLWLRSKHQIEIWQISYARFHLPPG</sequence>
<comment type="caution">
    <text evidence="1">The sequence shown here is derived from an EMBL/GenBank/DDBJ whole genome shotgun (WGS) entry which is preliminary data.</text>
</comment>
<dbReference type="Proteomes" id="UP000612362">
    <property type="component" value="Unassembled WGS sequence"/>
</dbReference>
<keyword evidence="2" id="KW-1185">Reference proteome</keyword>
<organism evidence="1 2">
    <name type="scientific">Ktedonospora formicarum</name>
    <dbReference type="NCBI Taxonomy" id="2778364"/>
    <lineage>
        <taxon>Bacteria</taxon>
        <taxon>Bacillati</taxon>
        <taxon>Chloroflexota</taxon>
        <taxon>Ktedonobacteria</taxon>
        <taxon>Ktedonobacterales</taxon>
        <taxon>Ktedonobacteraceae</taxon>
        <taxon>Ktedonospora</taxon>
    </lineage>
</organism>